<feature type="transmembrane region" description="Helical" evidence="2">
    <location>
        <begin position="45"/>
        <end position="70"/>
    </location>
</feature>
<keyword evidence="2" id="KW-0472">Membrane</keyword>
<evidence type="ECO:0000256" key="2">
    <source>
        <dbReference type="SAM" id="Phobius"/>
    </source>
</evidence>
<dbReference type="InterPro" id="IPR029201">
    <property type="entry name" value="Jiraiya"/>
</dbReference>
<protein>
    <submittedName>
        <fullName evidence="3">Uncharacterized protein</fullName>
    </submittedName>
</protein>
<sequence>MGVSMFLACQKLPQSLLLDVNTRETLKVKVTLSSKYLRGSSRSRLCAIVGLFLSIPVFLTGLILHTFLLFHSRSAVISAILLGLGIIFCACAIAHNVYLWQKFEKEFQMGSMHTRGDSMVSWPSIGFEQNPGQATASGLSLHSTSSSSNMSVPSSRTVSKTITEGAQLTLHQAIDAGESSRWESTGKGSQITGLTPGILDSSATSTPAHELSTLV</sequence>
<dbReference type="PANTHER" id="PTHR39947:SF1">
    <property type="entry name" value="IP19862P"/>
    <property type="match status" value="1"/>
</dbReference>
<proteinExistence type="predicted"/>
<keyword evidence="2" id="KW-1133">Transmembrane helix</keyword>
<reference evidence="3" key="1">
    <citation type="submission" date="2020-11" db="EMBL/GenBank/DDBJ databases">
        <authorList>
            <person name="Tran Van P."/>
        </authorList>
    </citation>
    <scope>NUCLEOTIDE SEQUENCE</scope>
</reference>
<dbReference type="EMBL" id="OB660045">
    <property type="protein sequence ID" value="CAD7222312.1"/>
    <property type="molecule type" value="Genomic_DNA"/>
</dbReference>
<feature type="compositionally biased region" description="Low complexity" evidence="1">
    <location>
        <begin position="137"/>
        <end position="156"/>
    </location>
</feature>
<organism evidence="3">
    <name type="scientific">Cyprideis torosa</name>
    <dbReference type="NCBI Taxonomy" id="163714"/>
    <lineage>
        <taxon>Eukaryota</taxon>
        <taxon>Metazoa</taxon>
        <taxon>Ecdysozoa</taxon>
        <taxon>Arthropoda</taxon>
        <taxon>Crustacea</taxon>
        <taxon>Oligostraca</taxon>
        <taxon>Ostracoda</taxon>
        <taxon>Podocopa</taxon>
        <taxon>Podocopida</taxon>
        <taxon>Cytherocopina</taxon>
        <taxon>Cytheroidea</taxon>
        <taxon>Cytherideidae</taxon>
        <taxon>Cyprideis</taxon>
    </lineage>
</organism>
<dbReference type="Pfam" id="PF15038">
    <property type="entry name" value="Jiraiya"/>
    <property type="match status" value="1"/>
</dbReference>
<feature type="compositionally biased region" description="Polar residues" evidence="1">
    <location>
        <begin position="182"/>
        <end position="193"/>
    </location>
</feature>
<evidence type="ECO:0000256" key="1">
    <source>
        <dbReference type="SAM" id="MobiDB-lite"/>
    </source>
</evidence>
<dbReference type="PANTHER" id="PTHR39947">
    <property type="entry name" value="IP19862P"/>
    <property type="match status" value="1"/>
</dbReference>
<dbReference type="AlphaFoldDB" id="A0A7R8ZK22"/>
<evidence type="ECO:0000313" key="3">
    <source>
        <dbReference type="EMBL" id="CAD7222312.1"/>
    </source>
</evidence>
<gene>
    <name evidence="3" type="ORF">CTOB1V02_LOCUS324</name>
</gene>
<keyword evidence="2" id="KW-0812">Transmembrane</keyword>
<feature type="transmembrane region" description="Helical" evidence="2">
    <location>
        <begin position="76"/>
        <end position="99"/>
    </location>
</feature>
<name>A0A7R8ZK22_9CRUS</name>
<feature type="region of interest" description="Disordered" evidence="1">
    <location>
        <begin position="177"/>
        <end position="215"/>
    </location>
</feature>
<feature type="region of interest" description="Disordered" evidence="1">
    <location>
        <begin position="131"/>
        <end position="156"/>
    </location>
</feature>
<dbReference type="OrthoDB" id="10056560at2759"/>
<accession>A0A7R8ZK22</accession>